<dbReference type="Proteomes" id="UP000247602">
    <property type="component" value="Unassembled WGS sequence"/>
</dbReference>
<dbReference type="EMBL" id="QKNV01000656">
    <property type="protein sequence ID" value="PZA18786.1"/>
    <property type="molecule type" value="Genomic_DNA"/>
</dbReference>
<feature type="non-terminal residue" evidence="1">
    <location>
        <position position="1"/>
    </location>
</feature>
<reference evidence="1 2" key="1">
    <citation type="submission" date="2018-06" db="EMBL/GenBank/DDBJ databases">
        <title>Draft genome sequence of Modestobacter versicolor CP153-2.</title>
        <authorList>
            <person name="Gundlapally S.R."/>
        </authorList>
    </citation>
    <scope>NUCLEOTIDE SEQUENCE [LARGE SCALE GENOMIC DNA]</scope>
    <source>
        <strain evidence="1 2">CP153-2</strain>
    </source>
</reference>
<keyword evidence="1" id="KW-0378">Hydrolase</keyword>
<protein>
    <submittedName>
        <fullName evidence="1">MBL fold metallo-hydrolase</fullName>
    </submittedName>
</protein>
<organism evidence="1 2">
    <name type="scientific">Modestobacter versicolor</name>
    <dbReference type="NCBI Taxonomy" id="429133"/>
    <lineage>
        <taxon>Bacteria</taxon>
        <taxon>Bacillati</taxon>
        <taxon>Actinomycetota</taxon>
        <taxon>Actinomycetes</taxon>
        <taxon>Geodermatophilales</taxon>
        <taxon>Geodermatophilaceae</taxon>
        <taxon>Modestobacter</taxon>
    </lineage>
</organism>
<keyword evidence="2" id="KW-1185">Reference proteome</keyword>
<proteinExistence type="predicted"/>
<dbReference type="GO" id="GO:0016787">
    <property type="term" value="F:hydrolase activity"/>
    <property type="evidence" value="ECO:0007669"/>
    <property type="project" value="UniProtKB-KW"/>
</dbReference>
<evidence type="ECO:0000313" key="2">
    <source>
        <dbReference type="Proteomes" id="UP000247602"/>
    </source>
</evidence>
<name>A0A323V5Y6_9ACTN</name>
<accession>A0A323V5Y6</accession>
<sequence length="44" mass="4557">EEEAAKAADSAALIAAMKRRYPSAGLAPALEIGAKVVKGEMKWG</sequence>
<evidence type="ECO:0000313" key="1">
    <source>
        <dbReference type="EMBL" id="PZA18786.1"/>
    </source>
</evidence>
<dbReference type="AlphaFoldDB" id="A0A323V5Y6"/>
<gene>
    <name evidence="1" type="ORF">DMO24_24240</name>
</gene>
<comment type="caution">
    <text evidence="1">The sequence shown here is derived from an EMBL/GenBank/DDBJ whole genome shotgun (WGS) entry which is preliminary data.</text>
</comment>